<proteinExistence type="predicted"/>
<feature type="transmembrane region" description="Helical" evidence="1">
    <location>
        <begin position="21"/>
        <end position="41"/>
    </location>
</feature>
<dbReference type="InterPro" id="IPR025205">
    <property type="entry name" value="PilX/PilW_C"/>
</dbReference>
<dbReference type="Proteomes" id="UP000192505">
    <property type="component" value="Unassembled WGS sequence"/>
</dbReference>
<evidence type="ECO:0000256" key="1">
    <source>
        <dbReference type="SAM" id="Phobius"/>
    </source>
</evidence>
<feature type="domain" description="Type 4 fimbrial biogenesis protein PilX N-terminal" evidence="3">
    <location>
        <begin position="19"/>
        <end position="69"/>
    </location>
</feature>
<evidence type="ECO:0000313" key="5">
    <source>
        <dbReference type="Proteomes" id="UP000192505"/>
    </source>
</evidence>
<keyword evidence="1" id="KW-1133">Transmembrane helix</keyword>
<evidence type="ECO:0000259" key="2">
    <source>
        <dbReference type="Pfam" id="PF13681"/>
    </source>
</evidence>
<accession>A0A1W9KWS8</accession>
<dbReference type="InterPro" id="IPR025746">
    <property type="entry name" value="PilX_N_dom"/>
</dbReference>
<keyword evidence="1" id="KW-0472">Membrane</keyword>
<dbReference type="AlphaFoldDB" id="A0A1W9KWS8"/>
<sequence length="195" mass="21253">MKNHKLIRRRLGNCRLQQSGISLVIVMIFLVILSGLAIIVMQGSTFSSRIAANEADRTLAFQAAEAALRDAENDINGNKFDGATPCSTTPATCRAEMISWGDGFDTTCDLGRCIPNATLPNWEDSTMWVTTSVKSVVYGTYTGATALPVVNRQPRYILEYFKQGDYAVYRVTAVGFGANDSTRAMLQSAVKAKPL</sequence>
<comment type="caution">
    <text evidence="4">The sequence shown here is derived from an EMBL/GenBank/DDBJ whole genome shotgun (WGS) entry which is preliminary data.</text>
</comment>
<name>A0A1W9KWS8_9BURK</name>
<gene>
    <name evidence="4" type="ORF">BWK72_03790</name>
</gene>
<keyword evidence="1" id="KW-0812">Transmembrane</keyword>
<feature type="domain" description="PilX/PilW C-terminal" evidence="2">
    <location>
        <begin position="114"/>
        <end position="190"/>
    </location>
</feature>
<evidence type="ECO:0000313" key="4">
    <source>
        <dbReference type="EMBL" id="OQW89098.1"/>
    </source>
</evidence>
<dbReference type="Pfam" id="PF14341">
    <property type="entry name" value="PilX_N"/>
    <property type="match status" value="1"/>
</dbReference>
<protein>
    <recommendedName>
        <fullName evidence="6">Type IV pilus assembly protein PilX</fullName>
    </recommendedName>
</protein>
<evidence type="ECO:0000259" key="3">
    <source>
        <dbReference type="Pfam" id="PF14341"/>
    </source>
</evidence>
<dbReference type="EMBL" id="MTEI01000002">
    <property type="protein sequence ID" value="OQW89098.1"/>
    <property type="molecule type" value="Genomic_DNA"/>
</dbReference>
<dbReference type="Pfam" id="PF13681">
    <property type="entry name" value="PilX"/>
    <property type="match status" value="1"/>
</dbReference>
<evidence type="ECO:0008006" key="6">
    <source>
        <dbReference type="Google" id="ProtNLM"/>
    </source>
</evidence>
<organism evidence="4 5">
    <name type="scientific">Rhodoferax ferrireducens</name>
    <dbReference type="NCBI Taxonomy" id="192843"/>
    <lineage>
        <taxon>Bacteria</taxon>
        <taxon>Pseudomonadati</taxon>
        <taxon>Pseudomonadota</taxon>
        <taxon>Betaproteobacteria</taxon>
        <taxon>Burkholderiales</taxon>
        <taxon>Comamonadaceae</taxon>
        <taxon>Rhodoferax</taxon>
    </lineage>
</organism>
<reference evidence="4 5" key="1">
    <citation type="submission" date="2017-01" db="EMBL/GenBank/DDBJ databases">
        <title>Novel large sulfur bacteria in the metagenomes of groundwater-fed chemosynthetic microbial mats in the Lake Huron basin.</title>
        <authorList>
            <person name="Sharrar A.M."/>
            <person name="Flood B.E."/>
            <person name="Bailey J.V."/>
            <person name="Jones D.S."/>
            <person name="Biddanda B."/>
            <person name="Ruberg S.A."/>
            <person name="Marcus D.N."/>
            <person name="Dick G.J."/>
        </authorList>
    </citation>
    <scope>NUCLEOTIDE SEQUENCE [LARGE SCALE GENOMIC DNA]</scope>
    <source>
        <strain evidence="4">A7</strain>
    </source>
</reference>